<feature type="transmembrane region" description="Helical" evidence="2">
    <location>
        <begin position="142"/>
        <end position="161"/>
    </location>
</feature>
<keyword evidence="2" id="KW-0812">Transmembrane</keyword>
<keyword evidence="2" id="KW-0472">Membrane</keyword>
<dbReference type="EMBL" id="JAGQHR010000584">
    <property type="protein sequence ID" value="MCA9729132.1"/>
    <property type="molecule type" value="Genomic_DNA"/>
</dbReference>
<feature type="region of interest" description="Disordered" evidence="1">
    <location>
        <begin position="228"/>
        <end position="247"/>
    </location>
</feature>
<accession>A0A956RR24</accession>
<evidence type="ECO:0000313" key="4">
    <source>
        <dbReference type="Proteomes" id="UP000697710"/>
    </source>
</evidence>
<feature type="transmembrane region" description="Helical" evidence="2">
    <location>
        <begin position="111"/>
        <end position="130"/>
    </location>
</feature>
<sequence>MLATSSQVDARADRSALLAATLVAGGMIAQQVASKTVRDALFLGHFPVQKLPDMVLGAAVLSLLVIIPVTRGLARVGPARFIPVAFFASAVLLGFEWWFCGRSIRNGTILVYLHVAALGPVLVSGFWSLVNERFDPRTARRRMSRIVAGATLGGLVGGLLAERIGATLGTVSVLPSLALLHGLCGVGVLRIRSGAPRRALARSTAATSADATRLEDTSTLESIHLTDSGLTTDLSDPSEAGTPRSGGFRGLLRPGYLQNMALLVLLGTLSAGLLDYA</sequence>
<dbReference type="InterPro" id="IPR036259">
    <property type="entry name" value="MFS_trans_sf"/>
</dbReference>
<organism evidence="3 4">
    <name type="scientific">Eiseniibacteriota bacterium</name>
    <dbReference type="NCBI Taxonomy" id="2212470"/>
    <lineage>
        <taxon>Bacteria</taxon>
        <taxon>Candidatus Eiseniibacteriota</taxon>
    </lineage>
</organism>
<dbReference type="SUPFAM" id="SSF103473">
    <property type="entry name" value="MFS general substrate transporter"/>
    <property type="match status" value="1"/>
</dbReference>
<keyword evidence="2" id="KW-1133">Transmembrane helix</keyword>
<feature type="non-terminal residue" evidence="3">
    <location>
        <position position="277"/>
    </location>
</feature>
<protein>
    <recommendedName>
        <fullName evidence="5">MFS transporter</fullName>
    </recommendedName>
</protein>
<feature type="transmembrane region" description="Helical" evidence="2">
    <location>
        <begin position="54"/>
        <end position="74"/>
    </location>
</feature>
<comment type="caution">
    <text evidence="3">The sequence shown here is derived from an EMBL/GenBank/DDBJ whole genome shotgun (WGS) entry which is preliminary data.</text>
</comment>
<evidence type="ECO:0000313" key="3">
    <source>
        <dbReference type="EMBL" id="MCA9729132.1"/>
    </source>
</evidence>
<dbReference type="Proteomes" id="UP000697710">
    <property type="component" value="Unassembled WGS sequence"/>
</dbReference>
<reference evidence="3" key="2">
    <citation type="journal article" date="2021" name="Microbiome">
        <title>Successional dynamics and alternative stable states in a saline activated sludge microbial community over 9 years.</title>
        <authorList>
            <person name="Wang Y."/>
            <person name="Ye J."/>
            <person name="Ju F."/>
            <person name="Liu L."/>
            <person name="Boyd J.A."/>
            <person name="Deng Y."/>
            <person name="Parks D.H."/>
            <person name="Jiang X."/>
            <person name="Yin X."/>
            <person name="Woodcroft B.J."/>
            <person name="Tyson G.W."/>
            <person name="Hugenholtz P."/>
            <person name="Polz M.F."/>
            <person name="Zhang T."/>
        </authorList>
    </citation>
    <scope>NUCLEOTIDE SEQUENCE</scope>
    <source>
        <strain evidence="3">HKST-UBA01</strain>
    </source>
</reference>
<evidence type="ECO:0000256" key="1">
    <source>
        <dbReference type="SAM" id="MobiDB-lite"/>
    </source>
</evidence>
<gene>
    <name evidence="3" type="ORF">KC729_15690</name>
</gene>
<feature type="transmembrane region" description="Helical" evidence="2">
    <location>
        <begin position="81"/>
        <end position="99"/>
    </location>
</feature>
<name>A0A956RR24_UNCEI</name>
<evidence type="ECO:0000256" key="2">
    <source>
        <dbReference type="SAM" id="Phobius"/>
    </source>
</evidence>
<evidence type="ECO:0008006" key="5">
    <source>
        <dbReference type="Google" id="ProtNLM"/>
    </source>
</evidence>
<feature type="transmembrane region" description="Helical" evidence="2">
    <location>
        <begin position="167"/>
        <end position="189"/>
    </location>
</feature>
<proteinExistence type="predicted"/>
<dbReference type="AlphaFoldDB" id="A0A956RR24"/>
<reference evidence="3" key="1">
    <citation type="submission" date="2020-04" db="EMBL/GenBank/DDBJ databases">
        <authorList>
            <person name="Zhang T."/>
        </authorList>
    </citation>
    <scope>NUCLEOTIDE SEQUENCE</scope>
    <source>
        <strain evidence="3">HKST-UBA01</strain>
    </source>
</reference>